<name>A0A381RNF5_9ZZZZ</name>
<accession>A0A381RNF5</accession>
<dbReference type="SUPFAM" id="SSF52467">
    <property type="entry name" value="DHS-like NAD/FAD-binding domain"/>
    <property type="match status" value="1"/>
</dbReference>
<evidence type="ECO:0000313" key="5">
    <source>
        <dbReference type="EMBL" id="SUZ93395.1"/>
    </source>
</evidence>
<dbReference type="InterPro" id="IPR001308">
    <property type="entry name" value="ETF_a/FixB"/>
</dbReference>
<dbReference type="GO" id="GO:0009055">
    <property type="term" value="F:electron transfer activity"/>
    <property type="evidence" value="ECO:0007669"/>
    <property type="project" value="InterPro"/>
</dbReference>
<evidence type="ECO:0000256" key="3">
    <source>
        <dbReference type="ARBA" id="ARBA00022827"/>
    </source>
</evidence>
<dbReference type="PIRSF" id="PIRSF000089">
    <property type="entry name" value="Electra_flavoP_a"/>
    <property type="match status" value="1"/>
</dbReference>
<dbReference type="Pfam" id="PF00766">
    <property type="entry name" value="ETF_alpha"/>
    <property type="match status" value="1"/>
</dbReference>
<evidence type="ECO:0000256" key="1">
    <source>
        <dbReference type="ARBA" id="ARBA00005817"/>
    </source>
</evidence>
<dbReference type="GO" id="GO:0050660">
    <property type="term" value="F:flavin adenine dinucleotide binding"/>
    <property type="evidence" value="ECO:0007669"/>
    <property type="project" value="InterPro"/>
</dbReference>
<keyword evidence="3" id="KW-0274">FAD</keyword>
<dbReference type="Gene3D" id="3.40.50.1220">
    <property type="entry name" value="TPP-binding domain"/>
    <property type="match status" value="1"/>
</dbReference>
<dbReference type="InterPro" id="IPR029035">
    <property type="entry name" value="DHS-like_NAD/FAD-binding_dom"/>
</dbReference>
<gene>
    <name evidence="5" type="ORF">METZ01_LOCUS46249</name>
</gene>
<dbReference type="PANTHER" id="PTHR43153:SF1">
    <property type="entry name" value="ELECTRON TRANSFER FLAVOPROTEIN SUBUNIT ALPHA, MITOCHONDRIAL"/>
    <property type="match status" value="1"/>
</dbReference>
<feature type="domain" description="Electron transfer flavoprotein alpha/beta-subunit N-terminal" evidence="4">
    <location>
        <begin position="4"/>
        <end position="189"/>
    </location>
</feature>
<dbReference type="FunFam" id="3.40.50.1220:FF:000001">
    <property type="entry name" value="Electron transfer flavoprotein, alpha subunit"/>
    <property type="match status" value="1"/>
</dbReference>
<dbReference type="InterPro" id="IPR014731">
    <property type="entry name" value="ETF_asu_C"/>
</dbReference>
<dbReference type="AlphaFoldDB" id="A0A381RNF5"/>
<dbReference type="EMBL" id="UINC01002143">
    <property type="protein sequence ID" value="SUZ93395.1"/>
    <property type="molecule type" value="Genomic_DNA"/>
</dbReference>
<dbReference type="Gene3D" id="3.40.50.620">
    <property type="entry name" value="HUPs"/>
    <property type="match status" value="1"/>
</dbReference>
<proteinExistence type="inferred from homology"/>
<keyword evidence="2" id="KW-0285">Flavoprotein</keyword>
<protein>
    <recommendedName>
        <fullName evidence="4">Electron transfer flavoprotein alpha/beta-subunit N-terminal domain-containing protein</fullName>
    </recommendedName>
</protein>
<dbReference type="PANTHER" id="PTHR43153">
    <property type="entry name" value="ELECTRON TRANSFER FLAVOPROTEIN ALPHA"/>
    <property type="match status" value="1"/>
</dbReference>
<dbReference type="SUPFAM" id="SSF52402">
    <property type="entry name" value="Adenine nucleotide alpha hydrolases-like"/>
    <property type="match status" value="1"/>
</dbReference>
<dbReference type="InterPro" id="IPR014730">
    <property type="entry name" value="ETF_a/b_N"/>
</dbReference>
<dbReference type="SMART" id="SM00893">
    <property type="entry name" value="ETF"/>
    <property type="match status" value="1"/>
</dbReference>
<dbReference type="Pfam" id="PF01012">
    <property type="entry name" value="ETF"/>
    <property type="match status" value="1"/>
</dbReference>
<reference evidence="5" key="1">
    <citation type="submission" date="2018-05" db="EMBL/GenBank/DDBJ databases">
        <authorList>
            <person name="Lanie J.A."/>
            <person name="Ng W.-L."/>
            <person name="Kazmierczak K.M."/>
            <person name="Andrzejewski T.M."/>
            <person name="Davidsen T.M."/>
            <person name="Wayne K.J."/>
            <person name="Tettelin H."/>
            <person name="Glass J.I."/>
            <person name="Rusch D."/>
            <person name="Podicherti R."/>
            <person name="Tsui H.-C.T."/>
            <person name="Winkler M.E."/>
        </authorList>
    </citation>
    <scope>NUCLEOTIDE SEQUENCE</scope>
</reference>
<dbReference type="InterPro" id="IPR014729">
    <property type="entry name" value="Rossmann-like_a/b/a_fold"/>
</dbReference>
<evidence type="ECO:0000256" key="2">
    <source>
        <dbReference type="ARBA" id="ARBA00022630"/>
    </source>
</evidence>
<dbReference type="InterPro" id="IPR033947">
    <property type="entry name" value="ETF_alpha_N"/>
</dbReference>
<dbReference type="CDD" id="cd01715">
    <property type="entry name" value="ETF_alpha"/>
    <property type="match status" value="1"/>
</dbReference>
<dbReference type="GO" id="GO:0033539">
    <property type="term" value="P:fatty acid beta-oxidation using acyl-CoA dehydrogenase"/>
    <property type="evidence" value="ECO:0007669"/>
    <property type="project" value="TreeGrafter"/>
</dbReference>
<organism evidence="5">
    <name type="scientific">marine metagenome</name>
    <dbReference type="NCBI Taxonomy" id="408172"/>
    <lineage>
        <taxon>unclassified sequences</taxon>
        <taxon>metagenomes</taxon>
        <taxon>ecological metagenomes</taxon>
    </lineage>
</organism>
<sequence>MSKILIVTEVNNGEVKKNSLELLSFAKSQGLESDAVLIGSGISGQADVLAGQGASTVYLGEDASLEIYNTEQYTALVSDALEKSGATQVWLSSSELGRDLAPRVAARHGVGALSDVTQLEVNVDEIVAYRPCMATKVIQKCKFSKDGLRVISIRSGFFAADETSPAKANVVSLLIPEGHPQLKVIDVQVEVSDEVELNEASIVVSVGRGVGGTEGCDTVKPLANDLGAAFGASRAVCDAGWLPHKHQVGQTGTMVNPDFYFALGISGAIQHLAGMSGSKVIVAVNKDPDAPIFKVADYGIVGDLFKALPIFREEIAKLKG</sequence>
<evidence type="ECO:0000259" key="4">
    <source>
        <dbReference type="SMART" id="SM00893"/>
    </source>
</evidence>
<comment type="similarity">
    <text evidence="1">Belongs to the ETF alpha-subunit/FixB family.</text>
</comment>